<feature type="region of interest" description="Disordered" evidence="5">
    <location>
        <begin position="1"/>
        <end position="68"/>
    </location>
</feature>
<organism evidence="8 9">
    <name type="scientific">Saguinus oedipus</name>
    <name type="common">Cotton-top tamarin</name>
    <name type="synonym">Oedipomidas oedipus</name>
    <dbReference type="NCBI Taxonomy" id="9490"/>
    <lineage>
        <taxon>Eukaryota</taxon>
        <taxon>Metazoa</taxon>
        <taxon>Chordata</taxon>
        <taxon>Craniata</taxon>
        <taxon>Vertebrata</taxon>
        <taxon>Euteleostomi</taxon>
        <taxon>Mammalia</taxon>
        <taxon>Eutheria</taxon>
        <taxon>Euarchontoglires</taxon>
        <taxon>Primates</taxon>
        <taxon>Haplorrhini</taxon>
        <taxon>Platyrrhini</taxon>
        <taxon>Cebidae</taxon>
        <taxon>Callitrichinae</taxon>
        <taxon>Saguinus</taxon>
    </lineage>
</organism>
<evidence type="ECO:0000256" key="3">
    <source>
        <dbReference type="ARBA" id="ARBA00022723"/>
    </source>
</evidence>
<dbReference type="Proteomes" id="UP001266305">
    <property type="component" value="Unassembled WGS sequence"/>
</dbReference>
<proteinExistence type="predicted"/>
<dbReference type="PANTHER" id="PTHR46184:SF2">
    <property type="entry name" value="UNCONVENTIONAL MYOSIN-IXB"/>
    <property type="match status" value="1"/>
</dbReference>
<dbReference type="PROSITE" id="PS50081">
    <property type="entry name" value="ZF_DAG_PE_2"/>
    <property type="match status" value="1"/>
</dbReference>
<dbReference type="SMART" id="SM00324">
    <property type="entry name" value="RhoGAP"/>
    <property type="match status" value="1"/>
</dbReference>
<evidence type="ECO:0000256" key="4">
    <source>
        <dbReference type="ARBA" id="ARBA00022833"/>
    </source>
</evidence>
<comment type="caution">
    <text evidence="8">The sequence shown here is derived from an EMBL/GenBank/DDBJ whole genome shotgun (WGS) entry which is preliminary data.</text>
</comment>
<keyword evidence="2" id="KW-0963">Cytoplasm</keyword>
<dbReference type="InterPro" id="IPR002219">
    <property type="entry name" value="PKC_DAG/PE"/>
</dbReference>
<dbReference type="SUPFAM" id="SSF48350">
    <property type="entry name" value="GTPase activation domain, GAP"/>
    <property type="match status" value="1"/>
</dbReference>
<evidence type="ECO:0000313" key="9">
    <source>
        <dbReference type="Proteomes" id="UP001266305"/>
    </source>
</evidence>
<gene>
    <name evidence="8" type="primary">MYO9B_6</name>
    <name evidence="8" type="ORF">P7K49_033542</name>
</gene>
<evidence type="ECO:0000256" key="5">
    <source>
        <dbReference type="SAM" id="MobiDB-lite"/>
    </source>
</evidence>
<evidence type="ECO:0000256" key="1">
    <source>
        <dbReference type="ARBA" id="ARBA00004496"/>
    </source>
</evidence>
<protein>
    <submittedName>
        <fullName evidence="8">Unconventional myosin-IXb</fullName>
    </submittedName>
</protein>
<dbReference type="Gene3D" id="3.30.60.20">
    <property type="match status" value="1"/>
</dbReference>
<dbReference type="SUPFAM" id="SSF57889">
    <property type="entry name" value="Cysteine-rich domain"/>
    <property type="match status" value="1"/>
</dbReference>
<dbReference type="InterPro" id="IPR046349">
    <property type="entry name" value="C1-like_sf"/>
</dbReference>
<dbReference type="SMART" id="SM00109">
    <property type="entry name" value="C1"/>
    <property type="match status" value="1"/>
</dbReference>
<dbReference type="PANTHER" id="PTHR46184">
    <property type="entry name" value="UNCONVENTIONAL MYOSIN-IXB-LIKE PROTEIN"/>
    <property type="match status" value="1"/>
</dbReference>
<dbReference type="InterPro" id="IPR046987">
    <property type="entry name" value="Myo9"/>
</dbReference>
<feature type="compositionally biased region" description="Basic and acidic residues" evidence="5">
    <location>
        <begin position="38"/>
        <end position="52"/>
    </location>
</feature>
<dbReference type="InterPro" id="IPR008936">
    <property type="entry name" value="Rho_GTPase_activation_prot"/>
</dbReference>
<accession>A0ABQ9TS70</accession>
<comment type="subcellular location">
    <subcellularLocation>
        <location evidence="1">Cytoplasm</location>
    </subcellularLocation>
</comment>
<dbReference type="Pfam" id="PF00130">
    <property type="entry name" value="C1_1"/>
    <property type="match status" value="1"/>
</dbReference>
<evidence type="ECO:0000256" key="2">
    <source>
        <dbReference type="ARBA" id="ARBA00022490"/>
    </source>
</evidence>
<evidence type="ECO:0000313" key="8">
    <source>
        <dbReference type="EMBL" id="KAK2087635.1"/>
    </source>
</evidence>
<evidence type="ECO:0000259" key="6">
    <source>
        <dbReference type="PROSITE" id="PS50081"/>
    </source>
</evidence>
<evidence type="ECO:0000259" key="7">
    <source>
        <dbReference type="PROSITE" id="PS50238"/>
    </source>
</evidence>
<keyword evidence="9" id="KW-1185">Reference proteome</keyword>
<dbReference type="EMBL" id="JASSZA010000019">
    <property type="protein sequence ID" value="KAK2087635.1"/>
    <property type="molecule type" value="Genomic_DNA"/>
</dbReference>
<feature type="domain" description="Rho-GAP" evidence="7">
    <location>
        <begin position="143"/>
        <end position="338"/>
    </location>
</feature>
<feature type="compositionally biased region" description="Polar residues" evidence="5">
    <location>
        <begin position="18"/>
        <end position="32"/>
    </location>
</feature>
<feature type="compositionally biased region" description="Basic residues" evidence="5">
    <location>
        <begin position="53"/>
        <end position="63"/>
    </location>
</feature>
<keyword evidence="3" id="KW-0479">Metal-binding</keyword>
<dbReference type="InterPro" id="IPR000198">
    <property type="entry name" value="RhoGAP_dom"/>
</dbReference>
<reference evidence="8 9" key="1">
    <citation type="submission" date="2023-05" db="EMBL/GenBank/DDBJ databases">
        <title>B98-5 Cell Line De Novo Hybrid Assembly: An Optical Mapping Approach.</title>
        <authorList>
            <person name="Kananen K."/>
            <person name="Auerbach J.A."/>
            <person name="Kautto E."/>
            <person name="Blachly J.S."/>
        </authorList>
    </citation>
    <scope>NUCLEOTIDE SEQUENCE [LARGE SCALE GENOMIC DNA]</scope>
    <source>
        <strain evidence="8">B95-8</strain>
        <tissue evidence="8">Cell line</tissue>
    </source>
</reference>
<dbReference type="Gene3D" id="1.10.555.10">
    <property type="entry name" value="Rho GTPase activation protein"/>
    <property type="match status" value="1"/>
</dbReference>
<dbReference type="PROSITE" id="PS00479">
    <property type="entry name" value="ZF_DAG_PE_1"/>
    <property type="match status" value="1"/>
</dbReference>
<dbReference type="PROSITE" id="PS50238">
    <property type="entry name" value="RHOGAP"/>
    <property type="match status" value="1"/>
</dbReference>
<dbReference type="Pfam" id="PF00620">
    <property type="entry name" value="RhoGAP"/>
    <property type="match status" value="1"/>
</dbReference>
<feature type="domain" description="Phorbol-ester/DAG-type" evidence="6">
    <location>
        <begin position="72"/>
        <end position="121"/>
    </location>
</feature>
<sequence>MSRPFAPSLSPGGECCTLPTSPHTQGLTSGSGVSELGGSRDSDATPGKERLKQSKAQKKKRKQERAVQEHNGHVFASYQVSIPQSCEQCLSYIWLMDKALLCSVCKMTCHKKCVHKIQSHCSYTYGRKGESGAEPGHFGVCVDSLTSDKASVPIVLEKLLEHVEMHGLYTEGLYRKSGAANRTRELRQALQTDPAAVKLENFPIHAITGVLKQWLRELPEPLMTFAQYGDFLRAVELPEKQEQLAAIYAVLEHLPEANHNSLERLIFHLVKQVPPHLPSVGVALLEEVNRMSPGALAIIFAPCLLRCPDNSDPLTSMKDVLKITTCVEMLIKEQMRKYKVKMEEISQLEAAESIAFRRLSLLRQNAVSVGDRGGGASFGDGVSGAELGLGSPGMYAFGGPTVHVSRCSACWGSLGPWTPRRIDGACPNLPELHAREVPCLLTFCAEDD</sequence>
<keyword evidence="4" id="KW-0862">Zinc</keyword>
<name>A0ABQ9TS70_SAGOE</name>